<dbReference type="InterPro" id="IPR037010">
    <property type="entry name" value="VitB12-dep_Met_synth_activ_sf"/>
</dbReference>
<comment type="pathway">
    <text evidence="4 21">Amino-acid biosynthesis; L-methionine biosynthesis via de novo pathway; L-methionine from L-homocysteine (MetH route): step 1/1.</text>
</comment>
<dbReference type="InterPro" id="IPR003726">
    <property type="entry name" value="HCY_dom"/>
</dbReference>
<feature type="domain" description="Hcy-binding" evidence="25">
    <location>
        <begin position="6"/>
        <end position="326"/>
    </location>
</feature>
<evidence type="ECO:0000256" key="3">
    <source>
        <dbReference type="ARBA" id="ARBA00001956"/>
    </source>
</evidence>
<evidence type="ECO:0000256" key="15">
    <source>
        <dbReference type="ARBA" id="ARBA00022833"/>
    </source>
</evidence>
<dbReference type="EMBL" id="VIFK01000031">
    <property type="protein sequence ID" value="TQE99940.1"/>
    <property type="molecule type" value="Genomic_DNA"/>
</dbReference>
<dbReference type="InterPro" id="IPR036589">
    <property type="entry name" value="HCY_dom_sf"/>
</dbReference>
<dbReference type="EC" id="2.1.1.13" evidence="6 20"/>
<feature type="binding site" evidence="23">
    <location>
        <position position="864"/>
    </location>
    <ligand>
        <name>methylcob(III)alamin</name>
        <dbReference type="ChEBI" id="CHEBI:28115"/>
    </ligand>
</feature>
<dbReference type="SUPFAM" id="SSF47644">
    <property type="entry name" value="Methionine synthase domain"/>
    <property type="match status" value="1"/>
</dbReference>
<keyword evidence="17 21" id="KW-0170">Cobalt</keyword>
<dbReference type="GO" id="GO:0050667">
    <property type="term" value="P:homocysteine metabolic process"/>
    <property type="evidence" value="ECO:0007669"/>
    <property type="project" value="TreeGrafter"/>
</dbReference>
<evidence type="ECO:0000256" key="5">
    <source>
        <dbReference type="ARBA" id="ARBA00010398"/>
    </source>
</evidence>
<dbReference type="PANTHER" id="PTHR45833:SF1">
    <property type="entry name" value="METHIONINE SYNTHASE"/>
    <property type="match status" value="1"/>
</dbReference>
<dbReference type="CDD" id="cd02069">
    <property type="entry name" value="methionine_synthase_B12_BD"/>
    <property type="match status" value="1"/>
</dbReference>
<feature type="binding site" evidence="23">
    <location>
        <position position="808"/>
    </location>
    <ligand>
        <name>methylcob(III)alamin</name>
        <dbReference type="ChEBI" id="CHEBI:28115"/>
    </ligand>
</feature>
<feature type="binding site" evidence="22 24">
    <location>
        <position position="312"/>
    </location>
    <ligand>
        <name>Zn(2+)</name>
        <dbReference type="ChEBI" id="CHEBI:29105"/>
    </ligand>
</feature>
<feature type="binding site" evidence="22 24">
    <location>
        <position position="311"/>
    </location>
    <ligand>
        <name>Zn(2+)</name>
        <dbReference type="ChEBI" id="CHEBI:29105"/>
    </ligand>
</feature>
<dbReference type="Gene3D" id="3.40.50.280">
    <property type="entry name" value="Cobalamin-binding domain"/>
    <property type="match status" value="1"/>
</dbReference>
<evidence type="ECO:0000256" key="12">
    <source>
        <dbReference type="ARBA" id="ARBA00022691"/>
    </source>
</evidence>
<evidence type="ECO:0000259" key="25">
    <source>
        <dbReference type="PROSITE" id="PS50970"/>
    </source>
</evidence>
<evidence type="ECO:0000259" key="26">
    <source>
        <dbReference type="PROSITE" id="PS50972"/>
    </source>
</evidence>
<dbReference type="InterPro" id="IPR004223">
    <property type="entry name" value="VitB12-dep_Met_synth_activ_dom"/>
</dbReference>
<dbReference type="Gene3D" id="3.20.20.330">
    <property type="entry name" value="Homocysteine-binding-like domain"/>
    <property type="match status" value="1"/>
</dbReference>
<dbReference type="SUPFAM" id="SSF56507">
    <property type="entry name" value="Methionine synthase activation domain-like"/>
    <property type="match status" value="1"/>
</dbReference>
<feature type="domain" description="B12-binding N-terminal" evidence="29">
    <location>
        <begin position="649"/>
        <end position="743"/>
    </location>
</feature>
<comment type="domain">
    <text evidence="21">Modular enzyme with four functionally distinct domains. The isolated Hcy-binding domain catalyzes methyl transfer from free methylcobalamin to homocysteine. The Hcy-binding domain in association with the pterin-binding domain catalyzes the methylation of cob(I)alamin by methyltetrahydrofolate and the methylation of homocysteine. The B12-binding domain binds the cofactor. The AdoMet activation domain binds S-adenosyl-L-methionine. Under aerobic conditions cob(I)alamin can be converted to inactive cob(II)alamin. Reductive methylation by S-adenosyl-L-methionine and flavodoxin regenerates methylcobalamin.</text>
</comment>
<evidence type="ECO:0000259" key="29">
    <source>
        <dbReference type="PROSITE" id="PS51337"/>
    </source>
</evidence>
<evidence type="ECO:0000256" key="18">
    <source>
        <dbReference type="ARBA" id="ARBA00025552"/>
    </source>
</evidence>
<evidence type="ECO:0000256" key="21">
    <source>
        <dbReference type="PIRNR" id="PIRNR000381"/>
    </source>
</evidence>
<feature type="binding site" evidence="23">
    <location>
        <begin position="1194"/>
        <end position="1195"/>
    </location>
    <ligand>
        <name>S-adenosyl-L-methionine</name>
        <dbReference type="ChEBI" id="CHEBI:59789"/>
    </ligand>
</feature>
<evidence type="ECO:0000256" key="17">
    <source>
        <dbReference type="ARBA" id="ARBA00023285"/>
    </source>
</evidence>
<evidence type="ECO:0000256" key="19">
    <source>
        <dbReference type="ARBA" id="ARBA00031040"/>
    </source>
</evidence>
<comment type="function">
    <text evidence="18 21">Catalyzes the transfer of a methyl group from methyl-cobalamin to homocysteine, yielding enzyme-bound cob(I)alamin and methionine. Subsequently, remethylates the cofactor using methyltetrahydrofolate.</text>
</comment>
<feature type="binding site" evidence="23">
    <location>
        <position position="693"/>
    </location>
    <ligand>
        <name>methylcob(III)alamin</name>
        <dbReference type="ChEBI" id="CHEBI:28115"/>
    </ligand>
</feature>
<comment type="catalytic activity">
    <reaction evidence="1 21">
        <text>(6S)-5-methyl-5,6,7,8-tetrahydrofolate + L-homocysteine = (6S)-5,6,7,8-tetrahydrofolate + L-methionine</text>
        <dbReference type="Rhea" id="RHEA:11172"/>
        <dbReference type="ChEBI" id="CHEBI:18608"/>
        <dbReference type="ChEBI" id="CHEBI:57453"/>
        <dbReference type="ChEBI" id="CHEBI:57844"/>
        <dbReference type="ChEBI" id="CHEBI:58199"/>
        <dbReference type="EC" id="2.1.1.13"/>
    </reaction>
</comment>
<evidence type="ECO:0000256" key="22">
    <source>
        <dbReference type="PIRSR" id="PIRSR000381-1"/>
    </source>
</evidence>
<evidence type="ECO:0000259" key="28">
    <source>
        <dbReference type="PROSITE" id="PS51332"/>
    </source>
</evidence>
<dbReference type="InterPro" id="IPR000489">
    <property type="entry name" value="Pterin-binding_dom"/>
</dbReference>
<feature type="domain" description="Pterin-binding" evidence="26">
    <location>
        <begin position="357"/>
        <end position="618"/>
    </location>
</feature>
<evidence type="ECO:0000313" key="31">
    <source>
        <dbReference type="Proteomes" id="UP000315400"/>
    </source>
</evidence>
<dbReference type="Pfam" id="PF02574">
    <property type="entry name" value="S-methyl_trans"/>
    <property type="match status" value="1"/>
</dbReference>
<dbReference type="InterPro" id="IPR033706">
    <property type="entry name" value="Met_synthase_B12-bd"/>
</dbReference>
<evidence type="ECO:0000256" key="9">
    <source>
        <dbReference type="ARBA" id="ARBA00022605"/>
    </source>
</evidence>
<dbReference type="Gene3D" id="1.10.288.10">
    <property type="entry name" value="Cobalamin-dependent Methionine Synthase, domain 2"/>
    <property type="match status" value="1"/>
</dbReference>
<dbReference type="Pfam" id="PF02607">
    <property type="entry name" value="B12-binding_2"/>
    <property type="match status" value="1"/>
</dbReference>
<dbReference type="NCBIfam" id="NF007024">
    <property type="entry name" value="PRK09490.1"/>
    <property type="match status" value="1"/>
</dbReference>
<dbReference type="PROSITE" id="PS51337">
    <property type="entry name" value="B12_BINDING_NTER"/>
    <property type="match status" value="1"/>
</dbReference>
<reference evidence="30 31" key="1">
    <citation type="submission" date="2019-06" db="EMBL/GenBank/DDBJ databases">
        <title>Metagenome assembled Genome of Spiribacter salinus SL48-SHIP from the microbial mat of Salt Lake 48 (Novosibirsk region, Russia).</title>
        <authorList>
            <person name="Shipova A."/>
            <person name="Rozanov A.S."/>
            <person name="Bryanskaya A.V."/>
            <person name="Peltek S.E."/>
        </authorList>
    </citation>
    <scope>NUCLEOTIDE SEQUENCE [LARGE SCALE GENOMIC DNA]</scope>
    <source>
        <strain evidence="30">SL48-SHIP-2</strain>
    </source>
</reference>
<feature type="binding site" evidence="22 24">
    <location>
        <position position="248"/>
    </location>
    <ligand>
        <name>Zn(2+)</name>
        <dbReference type="ChEBI" id="CHEBI:29105"/>
    </ligand>
</feature>
<dbReference type="PROSITE" id="PS51332">
    <property type="entry name" value="B12_BINDING"/>
    <property type="match status" value="1"/>
</dbReference>
<dbReference type="FunFam" id="1.10.1240.10:FF:000001">
    <property type="entry name" value="Methionine synthase"/>
    <property type="match status" value="1"/>
</dbReference>
<feature type="binding site" evidence="23">
    <location>
        <position position="950"/>
    </location>
    <ligand>
        <name>S-adenosyl-L-methionine</name>
        <dbReference type="ChEBI" id="CHEBI:59789"/>
    </ligand>
</feature>
<feature type="domain" description="B12-binding" evidence="28">
    <location>
        <begin position="750"/>
        <end position="885"/>
    </location>
</feature>
<evidence type="ECO:0000256" key="24">
    <source>
        <dbReference type="PROSITE-ProRule" id="PRU00333"/>
    </source>
</evidence>
<dbReference type="GO" id="GO:0005829">
    <property type="term" value="C:cytosol"/>
    <property type="evidence" value="ECO:0007669"/>
    <property type="project" value="TreeGrafter"/>
</dbReference>
<dbReference type="InterPro" id="IPR011822">
    <property type="entry name" value="MetH"/>
</dbReference>
<dbReference type="PROSITE" id="PS50970">
    <property type="entry name" value="HCY"/>
    <property type="match status" value="1"/>
</dbReference>
<dbReference type="InterPro" id="IPR036594">
    <property type="entry name" value="Meth_synthase_dom"/>
</dbReference>
<dbReference type="UniPathway" id="UPA00051">
    <property type="reaction ID" value="UER00081"/>
</dbReference>
<evidence type="ECO:0000256" key="23">
    <source>
        <dbReference type="PIRSR" id="PIRSR000381-2"/>
    </source>
</evidence>
<keyword evidence="8 21" id="KW-0489">Methyltransferase</keyword>
<keyword evidence="14" id="KW-0677">Repeat</keyword>
<dbReference type="SUPFAM" id="SSF52242">
    <property type="entry name" value="Cobalamin (vitamin B12)-binding domain"/>
    <property type="match status" value="1"/>
</dbReference>
<evidence type="ECO:0000313" key="30">
    <source>
        <dbReference type="EMBL" id="TQE99940.1"/>
    </source>
</evidence>
<name>A0A540VT56_9GAMM</name>
<evidence type="ECO:0000256" key="10">
    <source>
        <dbReference type="ARBA" id="ARBA00022628"/>
    </source>
</evidence>
<dbReference type="SMART" id="SM01018">
    <property type="entry name" value="B12-binding_2"/>
    <property type="match status" value="1"/>
</dbReference>
<dbReference type="PROSITE" id="PS50974">
    <property type="entry name" value="ADOMET_ACTIVATION"/>
    <property type="match status" value="1"/>
</dbReference>
<evidence type="ECO:0000256" key="6">
    <source>
        <dbReference type="ARBA" id="ARBA00012032"/>
    </source>
</evidence>
<evidence type="ECO:0000256" key="14">
    <source>
        <dbReference type="ARBA" id="ARBA00022737"/>
    </source>
</evidence>
<evidence type="ECO:0000256" key="20">
    <source>
        <dbReference type="NCBIfam" id="TIGR02082"/>
    </source>
</evidence>
<keyword evidence="16 21" id="KW-0486">Methionine biosynthesis</keyword>
<dbReference type="PANTHER" id="PTHR45833">
    <property type="entry name" value="METHIONINE SYNTHASE"/>
    <property type="match status" value="1"/>
</dbReference>
<comment type="cofactor">
    <cofactor evidence="3 21 22">
        <name>methylcob(III)alamin</name>
        <dbReference type="ChEBI" id="CHEBI:28115"/>
    </cofactor>
</comment>
<dbReference type="GO" id="GO:0008705">
    <property type="term" value="F:methionine synthase activity"/>
    <property type="evidence" value="ECO:0007669"/>
    <property type="project" value="UniProtKB-UniRule"/>
</dbReference>
<dbReference type="NCBIfam" id="TIGR02082">
    <property type="entry name" value="metH"/>
    <property type="match status" value="1"/>
</dbReference>
<evidence type="ECO:0000256" key="4">
    <source>
        <dbReference type="ARBA" id="ARBA00005178"/>
    </source>
</evidence>
<evidence type="ECO:0000256" key="8">
    <source>
        <dbReference type="ARBA" id="ARBA00022603"/>
    </source>
</evidence>
<keyword evidence="11 21" id="KW-0808">Transferase</keyword>
<comment type="similarity">
    <text evidence="5">Belongs to the vitamin-B12 dependent methionine synthase family.</text>
</comment>
<evidence type="ECO:0000256" key="16">
    <source>
        <dbReference type="ARBA" id="ARBA00023167"/>
    </source>
</evidence>
<dbReference type="InterPro" id="IPR006158">
    <property type="entry name" value="Cobalamin-bd"/>
</dbReference>
<accession>A0A540VT56</accession>
<keyword evidence="9 21" id="KW-0028">Amino-acid biosynthesis</keyword>
<comment type="cofactor">
    <cofactor evidence="2 21 24">
        <name>Zn(2+)</name>
        <dbReference type="ChEBI" id="CHEBI:29105"/>
    </cofactor>
</comment>
<feature type="binding site" evidence="23">
    <location>
        <position position="812"/>
    </location>
    <ligand>
        <name>methylcob(III)alamin</name>
        <dbReference type="ChEBI" id="CHEBI:28115"/>
    </ligand>
</feature>
<keyword evidence="15 21" id="KW-0862">Zinc</keyword>
<feature type="binding site" evidence="23">
    <location>
        <position position="1139"/>
    </location>
    <ligand>
        <name>S-adenosyl-L-methionine</name>
        <dbReference type="ChEBI" id="CHEBI:59789"/>
    </ligand>
</feature>
<keyword evidence="13 21" id="KW-0479">Metal-binding</keyword>
<proteinExistence type="inferred from homology"/>
<dbReference type="GO" id="GO:0046653">
    <property type="term" value="P:tetrahydrofolate metabolic process"/>
    <property type="evidence" value="ECO:0007669"/>
    <property type="project" value="TreeGrafter"/>
</dbReference>
<evidence type="ECO:0000256" key="2">
    <source>
        <dbReference type="ARBA" id="ARBA00001947"/>
    </source>
</evidence>
<dbReference type="PROSITE" id="PS50972">
    <property type="entry name" value="PTERIN_BINDING"/>
    <property type="match status" value="1"/>
</dbReference>
<dbReference type="SUPFAM" id="SSF82282">
    <property type="entry name" value="Homocysteine S-methyltransferase"/>
    <property type="match status" value="1"/>
</dbReference>
<dbReference type="InterPro" id="IPR050554">
    <property type="entry name" value="Met_Synthase/Corrinoid"/>
</dbReference>
<evidence type="ECO:0000256" key="13">
    <source>
        <dbReference type="ARBA" id="ARBA00022723"/>
    </source>
</evidence>
<dbReference type="Pfam" id="PF00809">
    <property type="entry name" value="Pterin_bind"/>
    <property type="match status" value="1"/>
</dbReference>
<dbReference type="InterPro" id="IPR003759">
    <property type="entry name" value="Cbl-bd_cap"/>
</dbReference>
<evidence type="ECO:0000259" key="27">
    <source>
        <dbReference type="PROSITE" id="PS50974"/>
    </source>
</evidence>
<sequence length="1234" mass="137248">MMSERIQRLEEALAERILLLDCAMGTMIQSYELEEPDFRGTRFADHPRDLNGNNDLLVLTRPDIITEIHRENLAAGANILETNTFSATTIAQADYGLEPLAREINVEAARLARAACDEFEAADPANPRLVAGAIGPTNRTASISPDVNDPGKRNVTFDELVTAYREAAEGLIEGGADLLLIETVFDTLNAKAAIYALEQLFDERGERFPVMISGTITDASGRTLSGQTTEAFWNSVRHAQPFTVGLNCALGADLMRPFVQEISRVADTYVTVYPNAGLPNEFGEYDHSAEFMARIMREFAESGFVNIIGGCCGTTPEHIRALARAVDGLPPRVIPEPEPAMRLSGLEPCNISADSLFVNIGERTNVTGSARFKRLIMEEAYDTALEVARDQVDGGAQIIDINMDEGMLDATAAMESYMKLVASEPDIARVPVMVDSSKWDAMIAGVKCIQGKSVVNSISLKEGEAPFLAQAAELRRHGAAVVIMAFDEQGQADTYERRIEICERAYRLLTERLGFPAEDIIFDPNIFPVATGIAEHDRYAVDFIAATRWIKAHLPHAKISGGLSNLSFSFRGNNAVREAMHSVFLYHAIREGLDMAIVNAGQLEVYDDIDSELREHVEDVVLARREDATERLLDLAERYKGQGGRKKEEDLAWREQPVAKRLEHALVKGIADYTDEDVEEARHQFNRPIEVIEGPLMDGMNVVGDLFGEGKMFLPQVVKSARVMKKAVAYLLPYIEEEKAASGRTDDEPAGRILMATVKGDVHDIGKNIVGVVLQCNNFEVTDLGVMVPTDQILDTALEKNVDVIGLSGLITPSLDEMVNVAKEMQRRDMTTPLLIGGATTSRVHTAVKIAPRYDGDTIYVKDASRAVGVASNLVSDTRYEDFAAGIRTEYERVREQHAGRQKRQKWLDIETARANRTPVTWSEYEPVRPRCPGVHEVSPSLDELLEYMDWTPFFHAWELAGSYPKILDDEIVGEEARKLLADARDMLEQLVAEQWLTPRGVYGLFPANAVGDDTEIYAGEDRSEVLMTLCHLRQQNEKPDGRPNQSLADFVAPRQTGAKDWIGAFAVTTGIGIDEPVARFEADHDDYSAIMVKALADRLAEAFAEMLHQRVRREYWGYQPDETLENSALIEEQYVGIRPAPGYPACPDHTEKDRLWALLEVEERIGLKLTESRAMYPTAAVSGWYFSHPDSRYFGLGRIYRDQVEDYAARKGMSIREVERWLAPNLGYEPAED</sequence>
<protein>
    <recommendedName>
        <fullName evidence="7 20">Methionine synthase</fullName>
        <ecNumber evidence="6 20">2.1.1.13</ecNumber>
    </recommendedName>
    <alternativeName>
        <fullName evidence="19 21">5-methyltetrahydrofolate--homocysteine methyltransferase</fullName>
    </alternativeName>
</protein>
<dbReference type="Proteomes" id="UP000315400">
    <property type="component" value="Unassembled WGS sequence"/>
</dbReference>
<dbReference type="InterPro" id="IPR011005">
    <property type="entry name" value="Dihydropteroate_synth-like_sf"/>
</dbReference>
<dbReference type="AlphaFoldDB" id="A0A540VT56"/>
<dbReference type="FunFam" id="3.20.20.20:FF:000002">
    <property type="entry name" value="Methionine synthase"/>
    <property type="match status" value="1"/>
</dbReference>
<organism evidence="30 31">
    <name type="scientific">Spiribacter salinus</name>
    <dbReference type="NCBI Taxonomy" id="1335746"/>
    <lineage>
        <taxon>Bacteria</taxon>
        <taxon>Pseudomonadati</taxon>
        <taxon>Pseudomonadota</taxon>
        <taxon>Gammaproteobacteria</taxon>
        <taxon>Chromatiales</taxon>
        <taxon>Ectothiorhodospiraceae</taxon>
        <taxon>Spiribacter</taxon>
    </lineage>
</organism>
<dbReference type="Gene3D" id="3.10.196.10">
    <property type="entry name" value="Vitamin B12-dependent methionine synthase, activation domain"/>
    <property type="match status" value="1"/>
</dbReference>
<dbReference type="Pfam" id="PF02310">
    <property type="entry name" value="B12-binding"/>
    <property type="match status" value="1"/>
</dbReference>
<evidence type="ECO:0000256" key="1">
    <source>
        <dbReference type="ARBA" id="ARBA00001700"/>
    </source>
</evidence>
<dbReference type="InterPro" id="IPR036724">
    <property type="entry name" value="Cobalamin-bd_sf"/>
</dbReference>
<dbReference type="Gene3D" id="3.20.20.20">
    <property type="entry name" value="Dihydropteroate synthase-like"/>
    <property type="match status" value="1"/>
</dbReference>
<evidence type="ECO:0000256" key="7">
    <source>
        <dbReference type="ARBA" id="ARBA00013998"/>
    </source>
</evidence>
<dbReference type="Gene3D" id="1.10.1240.10">
    <property type="entry name" value="Methionine synthase domain"/>
    <property type="match status" value="1"/>
</dbReference>
<gene>
    <name evidence="30" type="primary">metH</name>
    <name evidence="30" type="ORF">FKY71_05985</name>
</gene>
<dbReference type="FunFam" id="3.40.50.280:FF:000001">
    <property type="entry name" value="Methionine synthase"/>
    <property type="match status" value="1"/>
</dbReference>
<dbReference type="PIRSF" id="PIRSF000381">
    <property type="entry name" value="MetH"/>
    <property type="match status" value="1"/>
</dbReference>
<keyword evidence="12 21" id="KW-0949">S-adenosyl-L-methionine</keyword>
<feature type="binding site" evidence="23">
    <location>
        <begin position="760"/>
        <end position="764"/>
    </location>
    <ligand>
        <name>methylcob(III)alamin</name>
        <dbReference type="ChEBI" id="CHEBI:28115"/>
    </ligand>
</feature>
<dbReference type="SUPFAM" id="SSF51717">
    <property type="entry name" value="Dihydropteroate synthetase-like"/>
    <property type="match status" value="1"/>
</dbReference>
<keyword evidence="10 21" id="KW-0846">Cobalamin</keyword>
<dbReference type="Pfam" id="PF02965">
    <property type="entry name" value="Met_synt_B12"/>
    <property type="match status" value="1"/>
</dbReference>
<evidence type="ECO:0000256" key="11">
    <source>
        <dbReference type="ARBA" id="ARBA00022679"/>
    </source>
</evidence>
<feature type="binding site" description="axial binding residue" evidence="22">
    <location>
        <position position="763"/>
    </location>
    <ligand>
        <name>methylcob(III)alamin</name>
        <dbReference type="ChEBI" id="CHEBI:28115"/>
    </ligand>
    <ligandPart>
        <name>Co</name>
        <dbReference type="ChEBI" id="CHEBI:27638"/>
    </ligandPart>
</feature>
<dbReference type="CDD" id="cd00740">
    <property type="entry name" value="MeTr"/>
    <property type="match status" value="1"/>
</dbReference>
<dbReference type="GO" id="GO:0032259">
    <property type="term" value="P:methylation"/>
    <property type="evidence" value="ECO:0007669"/>
    <property type="project" value="UniProtKB-KW"/>
</dbReference>
<dbReference type="FunFam" id="3.20.20.330:FF:000001">
    <property type="entry name" value="Methionine synthase"/>
    <property type="match status" value="1"/>
</dbReference>
<dbReference type="GO" id="GO:0031419">
    <property type="term" value="F:cobalamin binding"/>
    <property type="evidence" value="ECO:0007669"/>
    <property type="project" value="UniProtKB-UniRule"/>
</dbReference>
<feature type="domain" description="AdoMet activation" evidence="27">
    <location>
        <begin position="901"/>
        <end position="1232"/>
    </location>
</feature>
<dbReference type="GO" id="GO:0008270">
    <property type="term" value="F:zinc ion binding"/>
    <property type="evidence" value="ECO:0007669"/>
    <property type="project" value="UniProtKB-UniRule"/>
</dbReference>
<comment type="caution">
    <text evidence="30">The sequence shown here is derived from an EMBL/GenBank/DDBJ whole genome shotgun (WGS) entry which is preliminary data.</text>
</comment>